<sequence>MLSDFEADCVGFVLFCFETGYGFDTQEGVQWCSLGSLQPPPPRLNPFCHLNLLSSWENRCMPPHPVDFVYFVEPEFQHVAQAGLQLLSSSRPPASASQSAG</sequence>
<keyword evidence="2" id="KW-1185">Reference proteome</keyword>
<dbReference type="InParanoid" id="A0A5F8AC24"/>
<reference evidence="1" key="3">
    <citation type="submission" date="2025-08" db="UniProtKB">
        <authorList>
            <consortium name="Ensembl"/>
        </authorList>
    </citation>
    <scope>IDENTIFICATION</scope>
    <source>
        <strain evidence="1">17573</strain>
    </source>
</reference>
<dbReference type="Ensembl" id="ENSMMUT00000103871.1">
    <property type="protein sequence ID" value="ENSMMUP00000074520.1"/>
    <property type="gene ID" value="ENSMMUG00000058409.1"/>
</dbReference>
<dbReference type="VEuPathDB" id="HostDB:ENSMMUG00000058409"/>
<reference evidence="2" key="1">
    <citation type="journal article" date="2007" name="Science">
        <title>Evolutionary and biomedical insights from the rhesus macaque genome.</title>
        <authorList>
            <person name="Gibbs R.A."/>
            <person name="Rogers J."/>
            <person name="Katze M.G."/>
            <person name="Bumgarner R."/>
            <person name="Weinstock G.M."/>
            <person name="Mardis E.R."/>
            <person name="Remington K.A."/>
            <person name="Strausberg R.L."/>
            <person name="Venter J.C."/>
            <person name="Wilson R.K."/>
            <person name="Batzer M.A."/>
            <person name="Bustamante C.D."/>
            <person name="Eichler E.E."/>
            <person name="Hahn M.W."/>
            <person name="Hardison R.C."/>
            <person name="Makova K.D."/>
            <person name="Miller W."/>
            <person name="Milosavljevic A."/>
            <person name="Palermo R.E."/>
            <person name="Siepel A."/>
            <person name="Sikela J.M."/>
            <person name="Attaway T."/>
            <person name="Bell S."/>
            <person name="Bernard K.E."/>
            <person name="Buhay C.J."/>
            <person name="Chandrabose M.N."/>
            <person name="Dao M."/>
            <person name="Davis C."/>
            <person name="Delehaunty K.D."/>
            <person name="Ding Y."/>
            <person name="Dinh H.H."/>
            <person name="Dugan-Rocha S."/>
            <person name="Fulton L.A."/>
            <person name="Gabisi R.A."/>
            <person name="Garner T.T."/>
            <person name="Godfrey J."/>
            <person name="Hawes A.C."/>
            <person name="Hernandez J."/>
            <person name="Hines S."/>
            <person name="Holder M."/>
            <person name="Hume J."/>
            <person name="Jhangiani S.N."/>
            <person name="Joshi V."/>
            <person name="Khan Z.M."/>
            <person name="Kirkness E.F."/>
            <person name="Cree A."/>
            <person name="Fowler R.G."/>
            <person name="Lee S."/>
            <person name="Lewis L.R."/>
            <person name="Li Z."/>
            <person name="Liu Y.-S."/>
            <person name="Moore S.M."/>
            <person name="Muzny D."/>
            <person name="Nazareth L.V."/>
            <person name="Ngo D.N."/>
            <person name="Okwuonu G.O."/>
            <person name="Pai G."/>
            <person name="Parker D."/>
            <person name="Paul H.A."/>
            <person name="Pfannkoch C."/>
            <person name="Pohl C.S."/>
            <person name="Rogers Y.-H.C."/>
            <person name="Ruiz S.J."/>
            <person name="Sabo A."/>
            <person name="Santibanez J."/>
            <person name="Schneider B.W."/>
            <person name="Smith S.M."/>
            <person name="Sodergren E."/>
            <person name="Svatek A.F."/>
            <person name="Utterback T.R."/>
            <person name="Vattathil S."/>
            <person name="Warren W."/>
            <person name="White C.S."/>
            <person name="Chinwalla A.T."/>
            <person name="Feng Y."/>
            <person name="Halpern A.L."/>
            <person name="Hillier L.W."/>
            <person name="Huang X."/>
            <person name="Minx P."/>
            <person name="Nelson J.O."/>
            <person name="Pepin K.H."/>
            <person name="Qin X."/>
            <person name="Sutton G.G."/>
            <person name="Venter E."/>
            <person name="Walenz B.P."/>
            <person name="Wallis J.W."/>
            <person name="Worley K.C."/>
            <person name="Yang S.-P."/>
            <person name="Jones S.M."/>
            <person name="Marra M.A."/>
            <person name="Rocchi M."/>
            <person name="Schein J.E."/>
            <person name="Baertsch R."/>
            <person name="Clarke L."/>
            <person name="Csuros M."/>
            <person name="Glasscock J."/>
            <person name="Harris R.A."/>
            <person name="Havlak P."/>
            <person name="Jackson A.R."/>
            <person name="Jiang H."/>
            <person name="Liu Y."/>
            <person name="Messina D.N."/>
            <person name="Shen Y."/>
            <person name="Song H.X.-Z."/>
            <person name="Wylie T."/>
            <person name="Zhang L."/>
            <person name="Birney E."/>
            <person name="Han K."/>
            <person name="Konkel M.K."/>
            <person name="Lee J."/>
            <person name="Smit A.F.A."/>
            <person name="Ullmer B."/>
            <person name="Wang H."/>
            <person name="Xing J."/>
            <person name="Burhans R."/>
            <person name="Cheng Z."/>
            <person name="Karro J.E."/>
            <person name="Ma J."/>
            <person name="Raney B."/>
            <person name="She X."/>
            <person name="Cox M.J."/>
            <person name="Demuth J.P."/>
            <person name="Dumas L.J."/>
            <person name="Han S.-G."/>
            <person name="Hopkins J."/>
            <person name="Karimpour-Fard A."/>
            <person name="Kim Y.H."/>
            <person name="Pollack J.R."/>
            <person name="Vinar T."/>
            <person name="Addo-Quaye C."/>
            <person name="Degenhardt J."/>
            <person name="Denby A."/>
            <person name="Hubisz M.J."/>
            <person name="Indap A."/>
            <person name="Kosiol C."/>
            <person name="Lahn B.T."/>
            <person name="Lawson H.A."/>
            <person name="Marklein A."/>
            <person name="Nielsen R."/>
            <person name="Vallender E.J."/>
            <person name="Clark A.G."/>
            <person name="Ferguson B."/>
            <person name="Hernandez R.D."/>
            <person name="Hirani K."/>
            <person name="Kehrer-Sawatzki H."/>
            <person name="Kolb J."/>
            <person name="Patil S."/>
            <person name="Pu L.-L."/>
            <person name="Ren Y."/>
            <person name="Smith D.G."/>
            <person name="Wheeler D.A."/>
            <person name="Schenck I."/>
            <person name="Ball E.V."/>
            <person name="Chen R."/>
            <person name="Cooper D.N."/>
            <person name="Giardine B."/>
            <person name="Hsu F."/>
            <person name="Kent W.J."/>
            <person name="Lesk A."/>
            <person name="Nelson D.L."/>
            <person name="O'brien W.E."/>
            <person name="Pruefer K."/>
            <person name="Stenson P.D."/>
            <person name="Wallace J.C."/>
            <person name="Ke H."/>
            <person name="Liu X.-M."/>
            <person name="Wang P."/>
            <person name="Xiang A.P."/>
            <person name="Yang F."/>
            <person name="Barber G.P."/>
            <person name="Haussler D."/>
            <person name="Karolchik D."/>
            <person name="Kern A.D."/>
            <person name="Kuhn R.M."/>
            <person name="Smith K.E."/>
            <person name="Zwieg A.S."/>
        </authorList>
    </citation>
    <scope>NUCLEOTIDE SEQUENCE [LARGE SCALE GENOMIC DNA]</scope>
    <source>
        <strain evidence="2">17573</strain>
    </source>
</reference>
<organism evidence="1 2">
    <name type="scientific">Macaca mulatta</name>
    <name type="common">Rhesus macaque</name>
    <dbReference type="NCBI Taxonomy" id="9544"/>
    <lineage>
        <taxon>Eukaryota</taxon>
        <taxon>Metazoa</taxon>
        <taxon>Chordata</taxon>
        <taxon>Craniata</taxon>
        <taxon>Vertebrata</taxon>
        <taxon>Euteleostomi</taxon>
        <taxon>Mammalia</taxon>
        <taxon>Eutheria</taxon>
        <taxon>Euarchontoglires</taxon>
        <taxon>Primates</taxon>
        <taxon>Haplorrhini</taxon>
        <taxon>Catarrhini</taxon>
        <taxon>Cercopithecidae</taxon>
        <taxon>Cercopithecinae</taxon>
        <taxon>Macaca</taxon>
    </lineage>
</organism>
<dbReference type="GeneTree" id="ENSGT00940000164709"/>
<dbReference type="PANTHER" id="PTHR46254">
    <property type="entry name" value="PROTEIN GVQW1-RELATED"/>
    <property type="match status" value="1"/>
</dbReference>
<reference evidence="1" key="2">
    <citation type="submission" date="2019-01" db="EMBL/GenBank/DDBJ databases">
        <authorList>
            <person name="Graves T."/>
            <person name="Eichler E.E."/>
            <person name="Wilson R.K."/>
        </authorList>
    </citation>
    <scope>NUCLEOTIDE SEQUENCE [LARGE SCALE GENOMIC DNA]</scope>
    <source>
        <strain evidence="1">17573</strain>
    </source>
</reference>
<proteinExistence type="predicted"/>
<dbReference type="PANTHER" id="PTHR46254:SF3">
    <property type="entry name" value="SECRETED PROTEIN"/>
    <property type="match status" value="1"/>
</dbReference>
<dbReference type="PRINTS" id="PR02045">
    <property type="entry name" value="F138DOMAIN"/>
</dbReference>
<dbReference type="Proteomes" id="UP000006718">
    <property type="component" value="Chromosome 15"/>
</dbReference>
<accession>A0A5F8AC24</accession>
<dbReference type="AlphaFoldDB" id="A0A5F8AC24"/>
<protein>
    <submittedName>
        <fullName evidence="1">Uncharacterized protein</fullName>
    </submittedName>
</protein>
<evidence type="ECO:0000313" key="2">
    <source>
        <dbReference type="Proteomes" id="UP000006718"/>
    </source>
</evidence>
<reference evidence="1" key="4">
    <citation type="submission" date="2025-09" db="UniProtKB">
        <authorList>
            <consortium name="Ensembl"/>
        </authorList>
    </citation>
    <scope>IDENTIFICATION</scope>
    <source>
        <strain evidence="1">17573</strain>
    </source>
</reference>
<evidence type="ECO:0000313" key="1">
    <source>
        <dbReference type="Ensembl" id="ENSMMUP00000074520.1"/>
    </source>
</evidence>
<name>A0A5F8AC24_MACMU</name>